<dbReference type="KEGG" id="mmu:224273"/>
<feature type="domain" description="Beta/gamma crystallin 'Greek key'" evidence="6">
    <location>
        <begin position="2775"/>
        <end position="2816"/>
    </location>
</feature>
<feature type="compositionally biased region" description="Basic and acidic residues" evidence="5">
    <location>
        <begin position="454"/>
        <end position="470"/>
    </location>
</feature>
<dbReference type="FunFam" id="2.60.20.10:FF:000009">
    <property type="entry name" value="very large A-kinase anchor protein"/>
    <property type="match status" value="1"/>
</dbReference>
<dbReference type="PANTHER" id="PTHR11818">
    <property type="entry name" value="BETA/GAMMA CRYSTALLIN"/>
    <property type="match status" value="1"/>
</dbReference>
<protein>
    <submittedName>
        <fullName evidence="7">Beta-gamma crystallin domain containing 3</fullName>
    </submittedName>
</protein>
<dbReference type="InterPro" id="IPR001064">
    <property type="entry name" value="Beta/gamma_crystallin"/>
</dbReference>
<dbReference type="Bgee" id="ENSMUSG00000022723">
    <property type="expression patterns" value="Expressed in spermatocyte and 179 other cell types or tissues"/>
</dbReference>
<dbReference type="iPTMnet" id="A0A338P6N4"/>
<evidence type="ECO:0000313" key="8">
    <source>
        <dbReference type="MGI" id="MGI:2676311"/>
    </source>
</evidence>
<dbReference type="PROSITE" id="PS50915">
    <property type="entry name" value="CRYSTALLIN_BETA_GAMMA"/>
    <property type="match status" value="5"/>
</dbReference>
<feature type="region of interest" description="Disordered" evidence="5">
    <location>
        <begin position="2079"/>
        <end position="2106"/>
    </location>
</feature>
<organism evidence="7 9">
    <name type="scientific">Mus musculus</name>
    <name type="common">Mouse</name>
    <dbReference type="NCBI Taxonomy" id="10090"/>
    <lineage>
        <taxon>Eukaryota</taxon>
        <taxon>Metazoa</taxon>
        <taxon>Chordata</taxon>
        <taxon>Craniata</taxon>
        <taxon>Vertebrata</taxon>
        <taxon>Euteleostomi</taxon>
        <taxon>Mammalia</taxon>
        <taxon>Eutheria</taxon>
        <taxon>Euarchontoglires</taxon>
        <taxon>Glires</taxon>
        <taxon>Rodentia</taxon>
        <taxon>Myomorpha</taxon>
        <taxon>Muroidea</taxon>
        <taxon>Muridae</taxon>
        <taxon>Murinae</taxon>
        <taxon>Mus</taxon>
        <taxon>Mus</taxon>
    </lineage>
</organism>
<dbReference type="FunFam" id="2.60.20.10:FF:000011">
    <property type="entry name" value="very large A-kinase anchor protein"/>
    <property type="match status" value="1"/>
</dbReference>
<keyword evidence="4" id="KW-0677">Repeat</keyword>
<dbReference type="Gene3D" id="2.60.20.10">
    <property type="entry name" value="Crystallins"/>
    <property type="match status" value="6"/>
</dbReference>
<feature type="compositionally biased region" description="Acidic residues" evidence="5">
    <location>
        <begin position="2127"/>
        <end position="2136"/>
    </location>
</feature>
<keyword evidence="10" id="KW-1267">Proteomics identification</keyword>
<dbReference type="PANTHER" id="PTHR11818:SF38">
    <property type="entry name" value="VERY LARGE A-KINASE ANCHOR PROTEIN"/>
    <property type="match status" value="1"/>
</dbReference>
<feature type="compositionally biased region" description="Polar residues" evidence="5">
    <location>
        <begin position="47"/>
        <end position="59"/>
    </location>
</feature>
<dbReference type="InterPro" id="IPR011024">
    <property type="entry name" value="G_crystallin-like"/>
</dbReference>
<feature type="region of interest" description="Disordered" evidence="5">
    <location>
        <begin position="377"/>
        <end position="473"/>
    </location>
</feature>
<dbReference type="GeneTree" id="ENSGT00940000160816"/>
<sequence length="2952" mass="325523">MSGGRRRGSAPWHSFSRFFAPRNPSRDKEEEEEEKPGTGQPAGVSRSAASVENEPVSTSQKKENALSSEAVKIPQAEDRRNHAEQPAILPMVDDLPKPKDLPDSTPEAKTGESDRQPKESFFQFLGNLFNISGKSSLGEVKQSSFKDDQEKPEKDPQTPWGPPEEGSQREEEAASHPARTQVLLGGQQESTSSELSDAFSLDSTQDSEQETTEMPKKDTVGKPEKPSVTYATYRGATQIRKYLQQQPVLETMNHLDGEDGSSDSSPQAHAGSRSIRDTVTVPLSTDSKDVATKGYLLGGPLEASGYSQINTNRESHQESVPGLQDIASSKCILNKNSHGGLRSSWASPSSVSNPSYVVGEPDSQTESVLVCSSVFRGSKSSQGPCPEFQRKTPTDSPPRVNSSAVTDGLPSVPGEEPARPQRPSVPDFSRSKSDGSDTTKMESTNLSSPHKSIRHEDARLPEHKCGDKPAVDNPSRRTVNHACIMALQGHAVTDSELVNEGKKLPARDSQKNMVSEILKETECASGREPTTLSHVRTPEVRIESLPKETEPPEPPCETETKRLGLELHVKTPHEMGKTQEDPGSVKGVSDSVVVACTESETAHELKSELNRNPTSESPFLLENSQQGGVASDAEAPLHLDCKTSDYSASPPTLASRINRLGQLGFSGLKGERSSSSKTGQGKVFSHPNECQEEGVGTHSEATDRENPPALYLGHASSTLESKEFLPHGEKCQSPSGPETAGTQLAGVALNFEHGDTSEDLNSVPSHGPKKEELMSSNAKARKSTVEKSDSFPLETQTAKMLGKGEVCDQSSFPVESSSGRRKALSTPSVSQAEPRDVPQCNISSSQVTVAEKLAETVLSELNYLGMEKDEDVQPVDRKEIKQLCFSGGFKENHQTGISPASEHHGGQETEMNTPDRSAAVLTSNLPGILPLPPEEESTRHRPQNCEASTCLITPSLAICVTKKSSSISETEGLSLDNIFPKFQETDNTRVYTSFLSSDAHLEKNVFAPEGSSSLTVPSLLGLEKEASSRRDNAYFQSAGTGNTSPSFCHTKGESTAVNSHDLPSNFESLKVTVNLTCEGASVIDPLGHNSFYLALDTPSPKEAEVTSLQGCVGTHTRKACLDSPTTAYFDNLMKAETGTVAGAPVSVNRSCQQCSEASADQTDSRRRARDPLLLRSGLPKRADTLTEEILSSVREELKSKHTVGTCQEHLAQEDVMNPGTVKEAIPSEVVLAGIQLKESLDEKGVDSMSGVKEEEETSVSSAVGETSLLFDFDRGNSSWMLEERARELVNEVIYAAQENLIRDAFDEIEDTRVSEPQANTSKNWNGSGGGNPHAVVREFLVSEQAVNQSTCEISENEVLSKLSSVSYLVSGTESIKGREIVPYQECPDFGSGAGQSASVKLETLETVFQGEGVPRTRLDAKVKTGFLVSEDYKKVAETECVDNHKMAAADTRTLVLNFNLPFARDDIHVPSTSKNSFSDSLVCISEKSFPGHNKSTPLAMSDLGKAHKNDNEVNVGKMALTPSMLEIGKTNKRDVELNIMKHEAAPLMPHREKACKVDPELNSMKAEPEANVFARGSVYQMDAQMYVEKPEELPITLGMEKAFKTDSEGDIGKAEVMPAMSELKTVHLKDAEGAIVKTEVAPISIEMESFYQKRAEGDVGKAGVASVMPEVEIFYQSDGVGSASEAEATTVTLGMEDTYQKDEESTVAETDVIDMVPAELEMESIYPKDSEGDTDSISEGMPAKLDVVNAYQKYSDRVTGRIERPVSPLRDAEDVLGNAETVPFVLDVKETYQETVYPPLDILEKRIQRDTEESNGTTEPVPSKIEMEVMAPEDSSGSTENRELLPMEVAMERTNGTTPGVTIMQTDALGPAFENTKDPREYMEKSIGEIEEPPGEVKKGLILHDDRLASHFRGYESPTLSKDYEGYPASAIPDVQEEDTVVRLKKIMSVPVVYDKRRNLDCREEKEESNLAFVSQDEQDSSSFTILYEEPLQEEDRYTSAELRGSQSLLFPDTSSMPGLACERSESRTDLVHHFEKEGKLGEAFDGDNSEMFLSVEAKRYKIYPLALSPIYEDDSSQEDVLSSEVSPGHHGSSKSRESANQPSSVLSLLQSVSERLQRNFDGDDRQEAEEEEEEAVASGKDWRTEKREHVTFHLPDPSIPFYPEDNQEHAGIFKSYVEFSEPTTSSLQHGRWSEKELFLQKSDMTSKLHSSLKSAYHQYLQTSRTHSSETGTRFGGTLQEPVSKYFRVQDHAGRLSPYVENVDKQTLKCNPRPGKMIIYDLHGSKYKQEVYCNIPDATTWSFPNGALIKVVRGCWILYEKPHFQGQKCVLEEGERVLDRDWLLQNRKHPERNFVLGSIKRVLKDCSIPVIELCPKTDPGCSPIYIHRSVPNVEELNIPKSTSVTVKSGVWLAYPDIHFKGQATILEEDQGLFEISAAEMKSLHPLQMGGLKVEMPMNLKVILYEKPHFLGHTKEFSEHIDSVPTFLKSDKDFHGIGSIRVIGGVWVAYEKEHFKGQQFLLEEGDFEDSSACGALSGPIMSFRYLQANFIESSITLFESSHLESGKFIDITNQEISDLEEIGFGSETRSIHVKSGVWVAYHQKFFCGDQYILEKGKYKCFFDWGGSSNTILSIRPIQLEPLGINEPTHLLKAFSKAGFQGECIDFVKECADLTSFTPASFKVLRGCWLLLYYQEDGFYHQCVLEEGLYVDLTSCGCPSARIRALQPIDYVFEEPSISLFALEHCEGRELHLEDAVNSVLNKDLHFYTQSVWIKSGLWIAYEGSNFLGRQILLTPKEIPNWTAFSGWKTIGSVRPMKQPAVYIRIRNRAQDEYLTVTGNPADARTMSVCISPYSGKDTQIWHYCRGLFKSKASHTCLDVIGGRDTPGAKVALWTEHGQLRQKWRMSRNGTISSYLSDELVLDVKGGNYYDKTHVIVNQPLEGEETQKWDIEIL</sequence>
<dbReference type="SUPFAM" id="SSF49695">
    <property type="entry name" value="gamma-Crystallin-like"/>
    <property type="match status" value="3"/>
</dbReference>
<keyword evidence="3" id="KW-0430">Lectin</keyword>
<dbReference type="PROSITE" id="PS50231">
    <property type="entry name" value="RICIN_B_LECTIN"/>
    <property type="match status" value="1"/>
</dbReference>
<dbReference type="SMART" id="SM00458">
    <property type="entry name" value="RICIN"/>
    <property type="match status" value="1"/>
</dbReference>
<name>A0A338P6N4_MOUSE</name>
<feature type="domain" description="Beta/gamma crystallin 'Greek key'" evidence="6">
    <location>
        <begin position="2314"/>
        <end position="2363"/>
    </location>
</feature>
<dbReference type="InterPro" id="IPR000772">
    <property type="entry name" value="Ricin_B_lectin"/>
</dbReference>
<feature type="compositionally biased region" description="Basic and acidic residues" evidence="5">
    <location>
        <begin position="720"/>
        <end position="730"/>
    </location>
</feature>
<dbReference type="FunFam" id="2.60.20.10:FF:000008">
    <property type="entry name" value="very large A-kinase anchor protein"/>
    <property type="match status" value="1"/>
</dbReference>
<dbReference type="Proteomes" id="UP000000589">
    <property type="component" value="Chromosome 16"/>
</dbReference>
<feature type="compositionally biased region" description="Basic and acidic residues" evidence="5">
    <location>
        <begin position="213"/>
        <end position="225"/>
    </location>
</feature>
<feature type="compositionally biased region" description="Polar residues" evidence="5">
    <location>
        <begin position="187"/>
        <end position="204"/>
    </location>
</feature>
<dbReference type="Antibodypedia" id="49902">
    <property type="antibodies" value="4 antibodies from 3 providers"/>
</dbReference>
<feature type="compositionally biased region" description="Polar residues" evidence="5">
    <location>
        <begin position="610"/>
        <end position="628"/>
    </location>
</feature>
<accession>A0A338P6N4</accession>
<dbReference type="SUPFAM" id="SSF50370">
    <property type="entry name" value="Ricin B-like lectins"/>
    <property type="match status" value="1"/>
</dbReference>
<dbReference type="Pfam" id="PF00652">
    <property type="entry name" value="Ricin_B_lectin"/>
    <property type="match status" value="1"/>
</dbReference>
<evidence type="ECO:0000313" key="7">
    <source>
        <dbReference type="Ensembl" id="ENSMUSP00000156047.2"/>
    </source>
</evidence>
<dbReference type="GO" id="GO:0030246">
    <property type="term" value="F:carbohydrate binding"/>
    <property type="evidence" value="ECO:0007669"/>
    <property type="project" value="UniProtKB-KW"/>
</dbReference>
<dbReference type="MGI" id="MGI:2676311">
    <property type="gene designation" value="Crybg3"/>
</dbReference>
<evidence type="ECO:0000259" key="6">
    <source>
        <dbReference type="PROSITE" id="PS50915"/>
    </source>
</evidence>
<gene>
    <name evidence="7 8" type="primary">Crybg3</name>
</gene>
<dbReference type="OMA" id="YEDKPEP"/>
<dbReference type="Gene3D" id="2.80.10.50">
    <property type="match status" value="1"/>
</dbReference>
<feature type="domain" description="Beta/gamma crystallin 'Greek key'" evidence="6">
    <location>
        <begin position="2459"/>
        <end position="2503"/>
    </location>
</feature>
<evidence type="ECO:0007829" key="11">
    <source>
        <dbReference type="PubMed" id="21183079"/>
    </source>
</evidence>
<dbReference type="VEuPathDB" id="HostDB:ENSMUSG00000022723"/>
<dbReference type="jPOST" id="A0A338P6N4"/>
<evidence type="ECO:0000313" key="9">
    <source>
        <dbReference type="Proteomes" id="UP000000589"/>
    </source>
</evidence>
<dbReference type="PRINTS" id="PR01367">
    <property type="entry name" value="BGCRYSTALLIN"/>
</dbReference>
<feature type="region of interest" description="Disordered" evidence="5">
    <location>
        <begin position="1"/>
        <end position="121"/>
    </location>
</feature>
<feature type="domain" description="Beta/gamma crystallin 'Greek key'" evidence="6">
    <location>
        <begin position="2504"/>
        <end position="2546"/>
    </location>
</feature>
<dbReference type="GeneID" id="224273"/>
<feature type="compositionally biased region" description="Basic and acidic residues" evidence="5">
    <location>
        <begin position="109"/>
        <end position="118"/>
    </location>
</feature>
<dbReference type="FunFam" id="2.60.20.10:FF:000010">
    <property type="entry name" value="very large A-kinase anchor protein"/>
    <property type="match status" value="1"/>
</dbReference>
<feature type="region of interest" description="Disordered" evidence="5">
    <location>
        <begin position="2120"/>
        <end position="2145"/>
    </location>
</feature>
<dbReference type="GO" id="GO:0032991">
    <property type="term" value="C:protein-containing complex"/>
    <property type="evidence" value="ECO:0007669"/>
    <property type="project" value="Ensembl"/>
</dbReference>
<reference evidence="7 9" key="1">
    <citation type="journal article" date="2009" name="PLoS Biol.">
        <title>Lineage-specific biology revealed by a finished genome assembly of the mouse.</title>
        <authorList>
            <consortium name="Mouse Genome Sequencing Consortium"/>
            <person name="Church D.M."/>
            <person name="Goodstadt L."/>
            <person name="Hillier L.W."/>
            <person name="Zody M.C."/>
            <person name="Goldstein S."/>
            <person name="She X."/>
            <person name="Bult C.J."/>
            <person name="Agarwala R."/>
            <person name="Cherry J.L."/>
            <person name="DiCuccio M."/>
            <person name="Hlavina W."/>
            <person name="Kapustin Y."/>
            <person name="Meric P."/>
            <person name="Maglott D."/>
            <person name="Birtle Z."/>
            <person name="Marques A.C."/>
            <person name="Graves T."/>
            <person name="Zhou S."/>
            <person name="Teague B."/>
            <person name="Potamousis K."/>
            <person name="Churas C."/>
            <person name="Place M."/>
            <person name="Herschleb J."/>
            <person name="Runnheim R."/>
            <person name="Forrest D."/>
            <person name="Amos-Landgraf J."/>
            <person name="Schwartz D.C."/>
            <person name="Cheng Z."/>
            <person name="Lindblad-Toh K."/>
            <person name="Eichler E.E."/>
            <person name="Ponting C.P."/>
        </authorList>
    </citation>
    <scope>NUCLEOTIDE SEQUENCE [LARGE SCALE GENOMIC DNA]</scope>
    <source>
        <strain evidence="7 9">C57BL/6J</strain>
    </source>
</reference>
<feature type="compositionally biased region" description="Polar residues" evidence="5">
    <location>
        <begin position="732"/>
        <end position="742"/>
    </location>
</feature>
<feature type="region of interest" description="Disordered" evidence="5">
    <location>
        <begin position="135"/>
        <end position="286"/>
    </location>
</feature>
<dbReference type="InterPro" id="IPR035992">
    <property type="entry name" value="Ricin_B-like_lectins"/>
</dbReference>
<feature type="compositionally biased region" description="Basic and acidic residues" evidence="5">
    <location>
        <begin position="429"/>
        <end position="440"/>
    </location>
</feature>
<reference evidence="7 9" key="3">
    <citation type="journal article" date="2011" name="PLoS Biol.">
        <title>Modernizing reference genome assemblies.</title>
        <authorList>
            <person name="Church D.M."/>
            <person name="Schneider V.A."/>
            <person name="Graves T."/>
            <person name="Auger K."/>
            <person name="Cunningham F."/>
            <person name="Bouk N."/>
            <person name="Chen H.C."/>
            <person name="Agarwala R."/>
            <person name="McLaren W.M."/>
            <person name="Ritchie G.R."/>
            <person name="Albracht D."/>
            <person name="Kremitzki M."/>
            <person name="Rock S."/>
            <person name="Kotkiewicz H."/>
            <person name="Kremitzki C."/>
            <person name="Wollam A."/>
            <person name="Trani L."/>
            <person name="Fulton L."/>
            <person name="Fulton R."/>
            <person name="Matthews L."/>
            <person name="Whitehead S."/>
            <person name="Chow W."/>
            <person name="Torrance J."/>
            <person name="Dunn M."/>
            <person name="Harden G."/>
            <person name="Threadgold G."/>
            <person name="Wood J."/>
            <person name="Collins J."/>
            <person name="Heath P."/>
            <person name="Griffiths G."/>
            <person name="Pelan S."/>
            <person name="Grafham D."/>
            <person name="Eichler E.E."/>
            <person name="Weinstock G."/>
            <person name="Mardis E.R."/>
            <person name="Wilson R.K."/>
            <person name="Howe K."/>
            <person name="Flicek P."/>
            <person name="Hubbard T."/>
        </authorList>
    </citation>
    <scope>NUCLEOTIDE SEQUENCE [LARGE SCALE GENOMIC DNA]</scope>
    <source>
        <strain evidence="7 9">C57BL/6J</strain>
    </source>
</reference>
<comment type="similarity">
    <text evidence="1">Belongs to the beta/gamma-crystallin family.</text>
</comment>
<dbReference type="InterPro" id="IPR050252">
    <property type="entry name" value="Beta/Gamma-Crystallin"/>
</dbReference>
<feature type="region of interest" description="Disordered" evidence="5">
    <location>
        <begin position="339"/>
        <end position="361"/>
    </location>
</feature>
<dbReference type="RefSeq" id="NP_777273.3">
    <property type="nucleotide sequence ID" value="NM_174848.4"/>
</dbReference>
<keyword evidence="9" id="KW-1185">Reference proteome</keyword>
<dbReference type="FunFam" id="2.60.20.10:FF:000006">
    <property type="entry name" value="Very large A-kinase anchor protein"/>
    <property type="match status" value="1"/>
</dbReference>
<dbReference type="FunFam" id="2.60.20.10:FF:000013">
    <property type="entry name" value="Crystallin beta-gamma domain containing 3"/>
    <property type="match status" value="1"/>
</dbReference>
<evidence type="ECO:0000256" key="2">
    <source>
        <dbReference type="ARBA" id="ARBA00022553"/>
    </source>
</evidence>
<dbReference type="CTD" id="131544"/>
<dbReference type="SMART" id="SM00247">
    <property type="entry name" value="XTALbg"/>
    <property type="match status" value="5"/>
</dbReference>
<feature type="compositionally biased region" description="Polar residues" evidence="5">
    <location>
        <begin position="808"/>
        <end position="817"/>
    </location>
</feature>
<evidence type="ECO:0000256" key="5">
    <source>
        <dbReference type="SAM" id="MobiDB-lite"/>
    </source>
</evidence>
<evidence type="ECO:0000256" key="4">
    <source>
        <dbReference type="ARBA" id="ARBA00022737"/>
    </source>
</evidence>
<feature type="region of interest" description="Disordered" evidence="5">
    <location>
        <begin position="601"/>
        <end position="635"/>
    </location>
</feature>
<evidence type="ECO:0000256" key="3">
    <source>
        <dbReference type="ARBA" id="ARBA00022734"/>
    </source>
</evidence>
<dbReference type="ExpressionAtlas" id="A0A338P6N4">
    <property type="expression patterns" value="baseline and differential"/>
</dbReference>
<proteinExistence type="evidence at protein level"/>
<dbReference type="GO" id="GO:0001654">
    <property type="term" value="P:eye development"/>
    <property type="evidence" value="ECO:0007669"/>
    <property type="project" value="UniProtKB-ARBA"/>
</dbReference>
<dbReference type="SMR" id="A0A338P6N4"/>
<feature type="compositionally biased region" description="Low complexity" evidence="5">
    <location>
        <begin position="343"/>
        <end position="358"/>
    </location>
</feature>
<feature type="region of interest" description="Disordered" evidence="5">
    <location>
        <begin position="665"/>
        <end position="836"/>
    </location>
</feature>
<feature type="compositionally biased region" description="Polar residues" evidence="5">
    <location>
        <begin position="441"/>
        <end position="450"/>
    </location>
</feature>
<feature type="domain" description="Beta/gamma crystallin 'Greek key'" evidence="6">
    <location>
        <begin position="2595"/>
        <end position="2637"/>
    </location>
</feature>
<keyword evidence="2" id="KW-0597">Phosphoprotein</keyword>
<dbReference type="Ensembl" id="ENSMUST00000172910.3">
    <property type="protein sequence ID" value="ENSMUSP00000156047.2"/>
    <property type="gene ID" value="ENSMUSG00000022723.17"/>
</dbReference>
<reference evidence="7" key="4">
    <citation type="submission" date="2025-08" db="UniProtKB">
        <authorList>
            <consortium name="Ensembl"/>
        </authorList>
    </citation>
    <scope>IDENTIFICATION</scope>
    <source>
        <strain evidence="7">C57BL/6J</strain>
    </source>
</reference>
<evidence type="ECO:0007829" key="10">
    <source>
        <dbReference type="ProteomicsDB" id="A0A338P6N4"/>
    </source>
</evidence>
<dbReference type="AGR" id="MGI:2676311"/>
<dbReference type="FunFam" id="2.80.10.50:FF:000038">
    <property type="entry name" value="very large A-kinase anchor protein isoform X1"/>
    <property type="match status" value="1"/>
</dbReference>
<dbReference type="GO" id="GO:0051018">
    <property type="term" value="F:protein kinase A binding"/>
    <property type="evidence" value="ECO:0007669"/>
    <property type="project" value="Ensembl"/>
</dbReference>
<reference evidence="11" key="2">
    <citation type="journal article" date="2010" name="Cell">
        <title>A tissue-specific atlas of mouse protein phosphorylation and expression.</title>
        <authorList>
            <person name="Huttlin E.L."/>
            <person name="Jedrychowski M.P."/>
            <person name="Elias J.E."/>
            <person name="Goswami T."/>
            <person name="Rad R."/>
            <person name="Beausoleil S.A."/>
            <person name="Villen J."/>
            <person name="Haas W."/>
            <person name="Sowa M.E."/>
            <person name="Gygi S.P."/>
        </authorList>
    </citation>
    <scope>IDENTIFICATION BY MASS SPECTROMETRY [LARGE SCALE ANALYSIS]</scope>
</reference>
<evidence type="ECO:0000256" key="1">
    <source>
        <dbReference type="ARBA" id="ARBA00009646"/>
    </source>
</evidence>
<dbReference type="Pfam" id="PF00030">
    <property type="entry name" value="Crystall"/>
    <property type="match status" value="5"/>
</dbReference>
<dbReference type="OrthoDB" id="9895617at2759"/>
<reference evidence="7" key="5">
    <citation type="submission" date="2025-09" db="UniProtKB">
        <authorList>
            <consortium name="Ensembl"/>
        </authorList>
    </citation>
    <scope>IDENTIFICATION</scope>
    <source>
        <strain evidence="7">C57BL/6J</strain>
    </source>
</reference>
<feature type="compositionally biased region" description="Basic and acidic residues" evidence="5">
    <location>
        <begin position="144"/>
        <end position="156"/>
    </location>
</feature>
<dbReference type="CDD" id="cd23463">
    <property type="entry name" value="beta-trefoil_Ricin_vlAKAP"/>
    <property type="match status" value="1"/>
</dbReference>